<feature type="region of interest" description="Disordered" evidence="1">
    <location>
        <begin position="200"/>
        <end position="256"/>
    </location>
</feature>
<comment type="caution">
    <text evidence="2">The sequence shown here is derived from an EMBL/GenBank/DDBJ whole genome shotgun (WGS) entry which is preliminary data.</text>
</comment>
<sequence>MEPSLNPTGPAPGSQPYMAALSVEQVLLGSGAPDASAVAASQPPAVSAHGATPAGCPGRPGAAQASPARAGFARADSLLRCGSHMLRFPPPSPQPPRTPFLVYATPGAEAAAEAGAVGPVSLAPGSAVPAAPVSGGSHARNHLLHPFNDTWDLDATGAGLSSGNLLINMGTATSDTRTQRQYQYICQLSLDTSNPIQRTMTRPLQIPPSPVAELPAPGAEDGSWCPGPESAPAQDGERDSLPLRPSVEPAAATPAHTEGAQALEALAAAQLLEPLPEPSDTGGASYSGRQGLGPKPGPARALPLPAPAPAAQSCCGARPWASAPWDLDGDAWGPDCGALGNPWGSGGPQEAEPRDPVQSGHSRARYRTDVGYSDDAAGGGVMGAGLSLLGPVAPGYRSVGQLTAVSQPLPPTPAIWAGVACARGSSTSTSSADVKPRAQLLVGLEDIPTAPAEAEAEEAQSSAAGPGENLASLAVQPPAGAACSSLHASGQLPGRRRGLAWLLGACLGQPPGP</sequence>
<keyword evidence="3" id="KW-1185">Reference proteome</keyword>
<gene>
    <name evidence="2" type="ORF">HYH03_014725</name>
</gene>
<dbReference type="EMBL" id="JAEHOE010000109">
    <property type="protein sequence ID" value="KAG2486670.1"/>
    <property type="molecule type" value="Genomic_DNA"/>
</dbReference>
<dbReference type="Proteomes" id="UP000612055">
    <property type="component" value="Unassembled WGS sequence"/>
</dbReference>
<proteinExistence type="predicted"/>
<feature type="region of interest" description="Disordered" evidence="1">
    <location>
        <begin position="332"/>
        <end position="362"/>
    </location>
</feature>
<organism evidence="2 3">
    <name type="scientific">Edaphochlamys debaryana</name>
    <dbReference type="NCBI Taxonomy" id="47281"/>
    <lineage>
        <taxon>Eukaryota</taxon>
        <taxon>Viridiplantae</taxon>
        <taxon>Chlorophyta</taxon>
        <taxon>core chlorophytes</taxon>
        <taxon>Chlorophyceae</taxon>
        <taxon>CS clade</taxon>
        <taxon>Chlamydomonadales</taxon>
        <taxon>Chlamydomonadales incertae sedis</taxon>
        <taxon>Edaphochlamys</taxon>
    </lineage>
</organism>
<evidence type="ECO:0000256" key="1">
    <source>
        <dbReference type="SAM" id="MobiDB-lite"/>
    </source>
</evidence>
<evidence type="ECO:0000313" key="2">
    <source>
        <dbReference type="EMBL" id="KAG2486670.1"/>
    </source>
</evidence>
<dbReference type="AlphaFoldDB" id="A0A836BRY6"/>
<name>A0A836BRY6_9CHLO</name>
<feature type="region of interest" description="Disordered" evidence="1">
    <location>
        <begin position="274"/>
        <end position="307"/>
    </location>
</feature>
<feature type="compositionally biased region" description="Low complexity" evidence="1">
    <location>
        <begin position="35"/>
        <end position="48"/>
    </location>
</feature>
<evidence type="ECO:0000313" key="3">
    <source>
        <dbReference type="Proteomes" id="UP000612055"/>
    </source>
</evidence>
<accession>A0A836BRY6</accession>
<protein>
    <submittedName>
        <fullName evidence="2">Uncharacterized protein</fullName>
    </submittedName>
</protein>
<feature type="region of interest" description="Disordered" evidence="1">
    <location>
        <begin position="35"/>
        <end position="65"/>
    </location>
</feature>
<reference evidence="2" key="1">
    <citation type="journal article" date="2020" name="bioRxiv">
        <title>Comparative genomics of Chlamydomonas.</title>
        <authorList>
            <person name="Craig R.J."/>
            <person name="Hasan A.R."/>
            <person name="Ness R.W."/>
            <person name="Keightley P.D."/>
        </authorList>
    </citation>
    <scope>NUCLEOTIDE SEQUENCE</scope>
    <source>
        <strain evidence="2">CCAP 11/70</strain>
    </source>
</reference>